<dbReference type="Gene3D" id="3.90.226.10">
    <property type="entry name" value="2-enoyl-CoA Hydratase, Chain A, domain 1"/>
    <property type="match status" value="1"/>
</dbReference>
<evidence type="ECO:0000259" key="2">
    <source>
        <dbReference type="Pfam" id="PF01343"/>
    </source>
</evidence>
<dbReference type="PANTHER" id="PTHR42987:SF7">
    <property type="entry name" value="SIGNAL PEPTIDE PEPTIDASE SPPA-RELATED"/>
    <property type="match status" value="1"/>
</dbReference>
<reference evidence="4" key="1">
    <citation type="submission" date="2016-10" db="EMBL/GenBank/DDBJ databases">
        <authorList>
            <person name="Varghese N."/>
            <person name="Submissions S."/>
        </authorList>
    </citation>
    <scope>NUCLEOTIDE SEQUENCE [LARGE SCALE GENOMIC DNA]</scope>
    <source>
        <strain evidence="4">DSM 17933</strain>
    </source>
</reference>
<evidence type="ECO:0000313" key="3">
    <source>
        <dbReference type="EMBL" id="SDG67633.1"/>
    </source>
</evidence>
<dbReference type="EMBL" id="FNCH01000009">
    <property type="protein sequence ID" value="SDG67633.1"/>
    <property type="molecule type" value="Genomic_DNA"/>
</dbReference>
<dbReference type="Pfam" id="PF01343">
    <property type="entry name" value="Peptidase_S49"/>
    <property type="match status" value="1"/>
</dbReference>
<keyword evidence="4" id="KW-1185">Reference proteome</keyword>
<dbReference type="SUPFAM" id="SSF52096">
    <property type="entry name" value="ClpP/crotonase"/>
    <property type="match status" value="1"/>
</dbReference>
<organism evidence="3 4">
    <name type="scientific">Pedobacter terrae</name>
    <dbReference type="NCBI Taxonomy" id="405671"/>
    <lineage>
        <taxon>Bacteria</taxon>
        <taxon>Pseudomonadati</taxon>
        <taxon>Bacteroidota</taxon>
        <taxon>Sphingobacteriia</taxon>
        <taxon>Sphingobacteriales</taxon>
        <taxon>Sphingobacteriaceae</taxon>
        <taxon>Pedobacter</taxon>
    </lineage>
</organism>
<dbReference type="AlphaFoldDB" id="A0A1G7W6R1"/>
<protein>
    <submittedName>
        <fullName evidence="3">Peptidase family S49</fullName>
    </submittedName>
</protein>
<dbReference type="Proteomes" id="UP000199643">
    <property type="component" value="Unassembled WGS sequence"/>
</dbReference>
<gene>
    <name evidence="3" type="ORF">SAMN05421827_109123</name>
</gene>
<evidence type="ECO:0000313" key="4">
    <source>
        <dbReference type="Proteomes" id="UP000199643"/>
    </source>
</evidence>
<feature type="domain" description="Peptidase S49" evidence="2">
    <location>
        <begin position="143"/>
        <end position="292"/>
    </location>
</feature>
<proteinExistence type="inferred from homology"/>
<accession>A0A1G7W6R1</accession>
<dbReference type="RefSeq" id="WP_090500541.1">
    <property type="nucleotide sequence ID" value="NZ_FNCH01000009.1"/>
</dbReference>
<dbReference type="PANTHER" id="PTHR42987">
    <property type="entry name" value="PEPTIDASE S49"/>
    <property type="match status" value="1"/>
</dbReference>
<name>A0A1G7W6R1_9SPHI</name>
<evidence type="ECO:0000256" key="1">
    <source>
        <dbReference type="ARBA" id="ARBA00008683"/>
    </source>
</evidence>
<dbReference type="InterPro" id="IPR002142">
    <property type="entry name" value="Peptidase_S49"/>
</dbReference>
<dbReference type="STRING" id="405671.SAMN05421827_109123"/>
<dbReference type="InterPro" id="IPR029045">
    <property type="entry name" value="ClpP/crotonase-like_dom_sf"/>
</dbReference>
<dbReference type="OrthoDB" id="1490107at2"/>
<dbReference type="GO" id="GO:0006508">
    <property type="term" value="P:proteolysis"/>
    <property type="evidence" value="ECO:0007669"/>
    <property type="project" value="InterPro"/>
</dbReference>
<comment type="similarity">
    <text evidence="1">Belongs to the peptidase S49 family.</text>
</comment>
<sequence>MNIGYYATLGLNEPWAIHPEYAQGYLPILSALLKGEASANQTDNSAERLRNKSFFVSADADGFDDEDLNHDLTSAPEGSVAVLNLRGPIMKYSQFCGPIGTMDLAAELKKIDADSNFIGTLMIIESGGGQAFAIKVLTDQMDKRTKPLVVLGGNVVASAAYAIAVHADEIVIDHPRAVIGSIGTMNFIQNIQPALEKMGVEFHEIYATESVLKNNTYNQALKGNYSPIRKNSLDPLNKDFQEDVKAQRPGMSTNKTILQGETFMATVALELGMIDHLGDRDFALSRVRELAKQPKKNNSKTQPTNNMEHSFKNVLALAGISNPTESQMSLANAELTLAGITHIALVEESFMTEAAAVTTERDTLQTANTQLTTDLGAANTTIQTMTTAAATATARITELEGQVAAFGKNAGAVHNGKTGDDVQPDADNKDSAAVISNLSHNKAANEALGN</sequence>
<dbReference type="GO" id="GO:0008233">
    <property type="term" value="F:peptidase activity"/>
    <property type="evidence" value="ECO:0007669"/>
    <property type="project" value="InterPro"/>
</dbReference>